<feature type="compositionally biased region" description="Basic and acidic residues" evidence="1">
    <location>
        <begin position="110"/>
        <end position="124"/>
    </location>
</feature>
<protein>
    <submittedName>
        <fullName evidence="2">Uncharacterized protein</fullName>
    </submittedName>
</protein>
<evidence type="ECO:0000313" key="3">
    <source>
        <dbReference type="Proteomes" id="UP000813385"/>
    </source>
</evidence>
<comment type="caution">
    <text evidence="2">The sequence shown here is derived from an EMBL/GenBank/DDBJ whole genome shotgun (WGS) entry which is preliminary data.</text>
</comment>
<dbReference type="AlphaFoldDB" id="A0A8K0TBU5"/>
<accession>A0A8K0TBU5</accession>
<dbReference type="EMBL" id="JAGPXD010000006">
    <property type="protein sequence ID" value="KAH7349587.1"/>
    <property type="molecule type" value="Genomic_DNA"/>
</dbReference>
<gene>
    <name evidence="2" type="ORF">B0T11DRAFT_132817</name>
</gene>
<dbReference type="Proteomes" id="UP000813385">
    <property type="component" value="Unassembled WGS sequence"/>
</dbReference>
<proteinExistence type="predicted"/>
<evidence type="ECO:0000313" key="2">
    <source>
        <dbReference type="EMBL" id="KAH7349587.1"/>
    </source>
</evidence>
<evidence type="ECO:0000256" key="1">
    <source>
        <dbReference type="SAM" id="MobiDB-lite"/>
    </source>
</evidence>
<sequence length="219" mass="23950">MRARPRLLLEAGPPELTFPLYQLGSVARFQSVCLKSVVPTRPPQQTPPRFLEVSFLVMTGNLFFPVHMLLFVCIPPFPGRAARVPQHARLPSGKARRHAAHLSPSPAHLLRTEPGKDPAPERRISLPPCLPPPSMPVLSTTYLSTYRPKASLVTGYAKRTPVLVSISPRPRLYQVDCDGKKSLACAVPYCSVPSCDSTHPPPEARLTGISILIEATPIS</sequence>
<reference evidence="2" key="1">
    <citation type="journal article" date="2021" name="Nat. Commun.">
        <title>Genetic determinants of endophytism in the Arabidopsis root mycobiome.</title>
        <authorList>
            <person name="Mesny F."/>
            <person name="Miyauchi S."/>
            <person name="Thiergart T."/>
            <person name="Pickel B."/>
            <person name="Atanasova L."/>
            <person name="Karlsson M."/>
            <person name="Huettel B."/>
            <person name="Barry K.W."/>
            <person name="Haridas S."/>
            <person name="Chen C."/>
            <person name="Bauer D."/>
            <person name="Andreopoulos W."/>
            <person name="Pangilinan J."/>
            <person name="LaButti K."/>
            <person name="Riley R."/>
            <person name="Lipzen A."/>
            <person name="Clum A."/>
            <person name="Drula E."/>
            <person name="Henrissat B."/>
            <person name="Kohler A."/>
            <person name="Grigoriev I.V."/>
            <person name="Martin F.M."/>
            <person name="Hacquard S."/>
        </authorList>
    </citation>
    <scope>NUCLEOTIDE SEQUENCE</scope>
    <source>
        <strain evidence="2">MPI-CAGE-AT-0016</strain>
    </source>
</reference>
<name>A0A8K0TBU5_9PEZI</name>
<feature type="region of interest" description="Disordered" evidence="1">
    <location>
        <begin position="101"/>
        <end position="126"/>
    </location>
</feature>
<keyword evidence="3" id="KW-1185">Reference proteome</keyword>
<organism evidence="2 3">
    <name type="scientific">Plectosphaerella cucumerina</name>
    <dbReference type="NCBI Taxonomy" id="40658"/>
    <lineage>
        <taxon>Eukaryota</taxon>
        <taxon>Fungi</taxon>
        <taxon>Dikarya</taxon>
        <taxon>Ascomycota</taxon>
        <taxon>Pezizomycotina</taxon>
        <taxon>Sordariomycetes</taxon>
        <taxon>Hypocreomycetidae</taxon>
        <taxon>Glomerellales</taxon>
        <taxon>Plectosphaerellaceae</taxon>
        <taxon>Plectosphaerella</taxon>
    </lineage>
</organism>